<feature type="transmembrane region" description="Helical" evidence="6">
    <location>
        <begin position="306"/>
        <end position="331"/>
    </location>
</feature>
<keyword evidence="2" id="KW-1003">Cell membrane</keyword>
<dbReference type="InterPro" id="IPR025857">
    <property type="entry name" value="MacB_PCD"/>
</dbReference>
<dbReference type="Proteomes" id="UP001204144">
    <property type="component" value="Unassembled WGS sequence"/>
</dbReference>
<evidence type="ECO:0000256" key="1">
    <source>
        <dbReference type="ARBA" id="ARBA00004651"/>
    </source>
</evidence>
<dbReference type="AlphaFoldDB" id="A0AAE3KVA6"/>
<feature type="transmembrane region" description="Helical" evidence="6">
    <location>
        <begin position="20"/>
        <end position="42"/>
    </location>
</feature>
<keyword evidence="4 6" id="KW-1133">Transmembrane helix</keyword>
<dbReference type="RefSeq" id="WP_255039614.1">
    <property type="nucleotide sequence ID" value="NZ_RJUF01000194.1"/>
</dbReference>
<dbReference type="PANTHER" id="PTHR30572:SF18">
    <property type="entry name" value="ABC-TYPE MACROLIDE FAMILY EXPORT SYSTEM PERMEASE COMPONENT 2"/>
    <property type="match status" value="1"/>
</dbReference>
<feature type="transmembrane region" description="Helical" evidence="6">
    <location>
        <begin position="694"/>
        <end position="716"/>
    </location>
</feature>
<comment type="caution">
    <text evidence="9">The sequence shown here is derived from an EMBL/GenBank/DDBJ whole genome shotgun (WGS) entry which is preliminary data.</text>
</comment>
<feature type="transmembrane region" description="Helical" evidence="6">
    <location>
        <begin position="746"/>
        <end position="765"/>
    </location>
</feature>
<name>A0AAE3KVA6_9BACT</name>
<evidence type="ECO:0000259" key="7">
    <source>
        <dbReference type="Pfam" id="PF02687"/>
    </source>
</evidence>
<gene>
    <name evidence="9" type="ORF">EGI31_23480</name>
</gene>
<reference evidence="9 10" key="1">
    <citation type="submission" date="2018-11" db="EMBL/GenBank/DDBJ databases">
        <title>Novel bacteria species description.</title>
        <authorList>
            <person name="Han J.-H."/>
        </authorList>
    </citation>
    <scope>NUCLEOTIDE SEQUENCE [LARGE SCALE GENOMIC DNA]</scope>
    <source>
        <strain evidence="9 10">KCTC23259</strain>
    </source>
</reference>
<dbReference type="GO" id="GO:0022857">
    <property type="term" value="F:transmembrane transporter activity"/>
    <property type="evidence" value="ECO:0007669"/>
    <property type="project" value="TreeGrafter"/>
</dbReference>
<dbReference type="InterPro" id="IPR003838">
    <property type="entry name" value="ABC3_permease_C"/>
</dbReference>
<organism evidence="9 10">
    <name type="scientific">Lacihabitans soyangensis</name>
    <dbReference type="NCBI Taxonomy" id="869394"/>
    <lineage>
        <taxon>Bacteria</taxon>
        <taxon>Pseudomonadati</taxon>
        <taxon>Bacteroidota</taxon>
        <taxon>Cytophagia</taxon>
        <taxon>Cytophagales</taxon>
        <taxon>Leadbetterellaceae</taxon>
        <taxon>Lacihabitans</taxon>
    </lineage>
</organism>
<keyword evidence="10" id="KW-1185">Reference proteome</keyword>
<evidence type="ECO:0000256" key="3">
    <source>
        <dbReference type="ARBA" id="ARBA00022692"/>
    </source>
</evidence>
<dbReference type="Pfam" id="PF12704">
    <property type="entry name" value="MacB_PCD"/>
    <property type="match status" value="1"/>
</dbReference>
<evidence type="ECO:0000313" key="9">
    <source>
        <dbReference type="EMBL" id="MCP9765908.1"/>
    </source>
</evidence>
<feature type="transmembrane region" description="Helical" evidence="6">
    <location>
        <begin position="447"/>
        <end position="467"/>
    </location>
</feature>
<evidence type="ECO:0000256" key="6">
    <source>
        <dbReference type="SAM" id="Phobius"/>
    </source>
</evidence>
<feature type="transmembrane region" description="Helical" evidence="6">
    <location>
        <begin position="352"/>
        <end position="379"/>
    </location>
</feature>
<proteinExistence type="predicted"/>
<keyword evidence="3 6" id="KW-0812">Transmembrane</keyword>
<dbReference type="Pfam" id="PF02687">
    <property type="entry name" value="FtsX"/>
    <property type="match status" value="2"/>
</dbReference>
<comment type="subcellular location">
    <subcellularLocation>
        <location evidence="1">Cell membrane</location>
        <topology evidence="1">Multi-pass membrane protein</topology>
    </subcellularLocation>
</comment>
<feature type="domain" description="ABC3 transporter permease C-terminal" evidence="7">
    <location>
        <begin position="311"/>
        <end position="425"/>
    </location>
</feature>
<evidence type="ECO:0000313" key="10">
    <source>
        <dbReference type="Proteomes" id="UP001204144"/>
    </source>
</evidence>
<protein>
    <submittedName>
        <fullName evidence="9">ABC transporter permease</fullName>
    </submittedName>
</protein>
<accession>A0AAE3KVA6</accession>
<dbReference type="PANTHER" id="PTHR30572">
    <property type="entry name" value="MEMBRANE COMPONENT OF TRANSPORTER-RELATED"/>
    <property type="match status" value="1"/>
</dbReference>
<keyword evidence="5 6" id="KW-0472">Membrane</keyword>
<evidence type="ECO:0000256" key="2">
    <source>
        <dbReference type="ARBA" id="ARBA00022475"/>
    </source>
</evidence>
<evidence type="ECO:0000259" key="8">
    <source>
        <dbReference type="Pfam" id="PF12704"/>
    </source>
</evidence>
<feature type="transmembrane region" description="Helical" evidence="6">
    <location>
        <begin position="780"/>
        <end position="800"/>
    </location>
</feature>
<evidence type="ECO:0000256" key="5">
    <source>
        <dbReference type="ARBA" id="ARBA00023136"/>
    </source>
</evidence>
<dbReference type="InterPro" id="IPR050250">
    <property type="entry name" value="Macrolide_Exporter_MacB"/>
</dbReference>
<feature type="domain" description="ABC3 transporter permease C-terminal" evidence="7">
    <location>
        <begin position="697"/>
        <end position="809"/>
    </location>
</feature>
<dbReference type="EMBL" id="RJUF01000194">
    <property type="protein sequence ID" value="MCP9765908.1"/>
    <property type="molecule type" value="Genomic_DNA"/>
</dbReference>
<feature type="domain" description="MacB-like periplasmic core" evidence="8">
    <location>
        <begin position="21"/>
        <end position="247"/>
    </location>
</feature>
<evidence type="ECO:0000256" key="4">
    <source>
        <dbReference type="ARBA" id="ARBA00022989"/>
    </source>
</evidence>
<feature type="transmembrane region" description="Helical" evidence="6">
    <location>
        <begin position="399"/>
        <end position="426"/>
    </location>
</feature>
<sequence>MLKNYFKIAWRSIQKSKMMFAINVTGLALGIATCLVISLFVLDEISYDRFNEKANQIVRVNLSAKMGDELIDESSVMAPVAQTFKNEFPEVLTTTRLLKTADIAKVVYNNQTFRSGKSAMIDSTFFDVFTIKFVKGNAKNALNRPNTVVLTQKQAKAYFGNEDPINKILEIKDQGVYAQSGYVDLSGLYTVTGIIEEIPANAHFHFDILTSMAGNPDGLSPSWLNGNYHTYLLLSKQANLAQLETKMKLIPEKYMSSQIKSGMGMTFKEFLDKGNKVGFKLLSLTDIHLYSDYKFELEQSGDIKTVYIFSAIALFMLFIACINFMNLSTASASKRVKEIGMRKVLGSEKSQLIFQFLTEAFLATLVAMLLASLIFFFAIPFFNQISGKAYAIQDLLNAQILAVLVLLTLIISIFAGAYPAFFMSGFKPLQALKNRFSTGNTKGIRSGLVVFQFAISATLIIGTLVVGKQMQFIKNKDIGYDRKHLIVIRQAGLLGKNFEAFRAELKKDSRVKSISTSAFLPAGPSDNFATVVSPLNDPMQRIRAKNFNIDEEYIPTLSMKMLAGRNFSKEAGTEKNNIIINESAIKAFGLKPNPIGQTVMESVGTDKPIEILTIVGLVKDFHARSLHEKIDPLIMRYNPYYGLIIKVNSESSADLINSMKSKWTSYGTGEPFSYAFLDELYNETYQKEANMNSILRIFAILTIFVACLGLFGLVTFTTEQRFKEIGIRKVLGSSVPQIVGLLSKDFLKLIVVSFLIAFPLGYYIMQNWLQDFEYRTELNWWIFLVAGIATVVLAFITISYRSIQAALMNPVKSLKSE</sequence>
<dbReference type="GO" id="GO:0005886">
    <property type="term" value="C:plasma membrane"/>
    <property type="evidence" value="ECO:0007669"/>
    <property type="project" value="UniProtKB-SubCell"/>
</dbReference>